<accession>A0A914AL67</accession>
<dbReference type="GO" id="GO:1990234">
    <property type="term" value="C:transferase complex"/>
    <property type="evidence" value="ECO:0007669"/>
    <property type="project" value="UniProtKB-ARBA"/>
</dbReference>
<dbReference type="PANTHER" id="PTHR22847:SF637">
    <property type="entry name" value="WD REPEAT DOMAIN 5B"/>
    <property type="match status" value="1"/>
</dbReference>
<reference evidence="5" key="1">
    <citation type="submission" date="2022-11" db="UniProtKB">
        <authorList>
            <consortium name="EnsemblMetazoa"/>
        </authorList>
    </citation>
    <scope>IDENTIFICATION</scope>
</reference>
<protein>
    <recommendedName>
        <fullName evidence="4">F-box domain-containing protein</fullName>
    </recommendedName>
</protein>
<evidence type="ECO:0000313" key="6">
    <source>
        <dbReference type="Proteomes" id="UP000887568"/>
    </source>
</evidence>
<dbReference type="PROSITE" id="PS50181">
    <property type="entry name" value="FBOX"/>
    <property type="match status" value="1"/>
</dbReference>
<feature type="repeat" description="WD" evidence="3">
    <location>
        <begin position="305"/>
        <end position="330"/>
    </location>
</feature>
<dbReference type="SUPFAM" id="SSF81383">
    <property type="entry name" value="F-box domain"/>
    <property type="match status" value="1"/>
</dbReference>
<dbReference type="OrthoDB" id="3219396at2759"/>
<dbReference type="InterPro" id="IPR036047">
    <property type="entry name" value="F-box-like_dom_sf"/>
</dbReference>
<dbReference type="InterPro" id="IPR001810">
    <property type="entry name" value="F-box_dom"/>
</dbReference>
<sequence length="501" mass="57233">MATNEISESDSDSLCSSLASLGSSMYAVPNNLLQIIFRRLSASDLCHVACCSRWLRDATNQDSLWRPLCQSRGWEHYGTTTDLAKIASYGPSKQATGATEASHCSVTFQNDRIVTDDNTAGLTSTCRWKSAYMRAYHLNRNWATNCSNVKELDINMYRPHDVFSDQAFVDGDLLAMRTSDKTVHVFDIRKDTLECVIREDAPNKRGIIKIKDGVAVVSCSSGTVRAFDARTGQMLQVMETAGQGEFISSFFDGELVIVSTYDIWRYVRRDSRYIYVWGVQDGRRRLLTMDDATEIDGWREIDYRNKLLAAAHSDNYIRVWDARSGERLHKLKCPQGAFGVKLGDNVIVGFSADQNNALMNIICIFSLDTGECQKEISFLSANTWDPYLTNSLIMIVKKGRVFNSMFAYDLRGISVTRKTLKGSILHPTYTDHDNGSKFSFSVFDEEERRYKEFIFEATPMGLLRLGAFSRDLRDVEIIWMDEIRMLRYDTRHKRLLIHHYW</sequence>
<dbReference type="GeneID" id="119735124"/>
<keyword evidence="2" id="KW-0677">Repeat</keyword>
<dbReference type="Pfam" id="PF12937">
    <property type="entry name" value="F-box-like"/>
    <property type="match status" value="1"/>
</dbReference>
<dbReference type="EnsemblMetazoa" id="XM_038208817.1">
    <property type="protein sequence ID" value="XP_038064745.1"/>
    <property type="gene ID" value="LOC119735124"/>
</dbReference>
<dbReference type="SUPFAM" id="SSF50998">
    <property type="entry name" value="Quinoprotein alcohol dehydrogenase-like"/>
    <property type="match status" value="1"/>
</dbReference>
<evidence type="ECO:0000256" key="3">
    <source>
        <dbReference type="PROSITE-ProRule" id="PRU00221"/>
    </source>
</evidence>
<evidence type="ECO:0000256" key="1">
    <source>
        <dbReference type="ARBA" id="ARBA00022574"/>
    </source>
</evidence>
<dbReference type="PROSITE" id="PS50082">
    <property type="entry name" value="WD_REPEATS_2"/>
    <property type="match status" value="1"/>
</dbReference>
<organism evidence="5 6">
    <name type="scientific">Patiria miniata</name>
    <name type="common">Bat star</name>
    <name type="synonym">Asterina miniata</name>
    <dbReference type="NCBI Taxonomy" id="46514"/>
    <lineage>
        <taxon>Eukaryota</taxon>
        <taxon>Metazoa</taxon>
        <taxon>Echinodermata</taxon>
        <taxon>Eleutherozoa</taxon>
        <taxon>Asterozoa</taxon>
        <taxon>Asteroidea</taxon>
        <taxon>Valvatacea</taxon>
        <taxon>Valvatida</taxon>
        <taxon>Asterinidae</taxon>
        <taxon>Patiria</taxon>
    </lineage>
</organism>
<evidence type="ECO:0000256" key="2">
    <source>
        <dbReference type="ARBA" id="ARBA00022737"/>
    </source>
</evidence>
<evidence type="ECO:0000259" key="4">
    <source>
        <dbReference type="PROSITE" id="PS50181"/>
    </source>
</evidence>
<dbReference type="InterPro" id="IPR011047">
    <property type="entry name" value="Quinoprotein_ADH-like_sf"/>
</dbReference>
<dbReference type="PANTHER" id="PTHR22847">
    <property type="entry name" value="WD40 REPEAT PROTEIN"/>
    <property type="match status" value="1"/>
</dbReference>
<keyword evidence="1 3" id="KW-0853">WD repeat</keyword>
<proteinExistence type="predicted"/>
<evidence type="ECO:0000313" key="5">
    <source>
        <dbReference type="EnsemblMetazoa" id="XP_038064745.1"/>
    </source>
</evidence>
<dbReference type="InterPro" id="IPR001680">
    <property type="entry name" value="WD40_rpt"/>
</dbReference>
<feature type="domain" description="F-box" evidence="4">
    <location>
        <begin position="22"/>
        <end position="68"/>
    </location>
</feature>
<dbReference type="Gene3D" id="2.130.10.10">
    <property type="entry name" value="YVTN repeat-like/Quinoprotein amine dehydrogenase"/>
    <property type="match status" value="1"/>
</dbReference>
<dbReference type="Proteomes" id="UP000887568">
    <property type="component" value="Unplaced"/>
</dbReference>
<dbReference type="Gene3D" id="1.20.1280.50">
    <property type="match status" value="1"/>
</dbReference>
<dbReference type="InterPro" id="IPR015943">
    <property type="entry name" value="WD40/YVTN_repeat-like_dom_sf"/>
</dbReference>
<name>A0A914AL67_PATMI</name>
<dbReference type="AlphaFoldDB" id="A0A914AL67"/>
<keyword evidence="6" id="KW-1185">Reference proteome</keyword>
<dbReference type="RefSeq" id="XP_038064745.1">
    <property type="nucleotide sequence ID" value="XM_038208817.1"/>
</dbReference>